<feature type="domain" description="CUE" evidence="2">
    <location>
        <begin position="52"/>
        <end position="95"/>
    </location>
</feature>
<dbReference type="InterPro" id="IPR009060">
    <property type="entry name" value="UBA-like_sf"/>
</dbReference>
<sequence length="270" mass="30087">MSAVVCGKRSLFEDLHSSPPISKRLRFTQGNSPIRFASAGIRSGPNFDPRLEAGSLLAQLHALFPDMEEQAVAKVLEASNDDLDYAIKSLNLLRLSSSQQQACAVNADQQRTSDPFLARADQQQAEATSSPVQSEGSKWVELLVSEMTSATDMNSARARASCTLEAFERAVMSRSSAAIEEFQKENVALKEQNRGLMHDNQILKRAVAIQHERQQDHESRGMELQQVKQLLAQYQEQVRTLELSNYSLTIHLRQAEEGSSMPGRFHPDVF</sequence>
<evidence type="ECO:0000313" key="3">
    <source>
        <dbReference type="EMBL" id="KAG0574365.1"/>
    </source>
</evidence>
<comment type="caution">
    <text evidence="3">The sequence shown here is derived from an EMBL/GenBank/DDBJ whole genome shotgun (WGS) entry which is preliminary data.</text>
</comment>
<evidence type="ECO:0000259" key="2">
    <source>
        <dbReference type="PROSITE" id="PS51140"/>
    </source>
</evidence>
<dbReference type="PANTHER" id="PTHR31245">
    <property type="entry name" value="UBIQUITIN SYSTEM COMPONENT CUE PROTEIN"/>
    <property type="match status" value="1"/>
</dbReference>
<organism evidence="3 4">
    <name type="scientific">Ceratodon purpureus</name>
    <name type="common">Fire moss</name>
    <name type="synonym">Dicranum purpureum</name>
    <dbReference type="NCBI Taxonomy" id="3225"/>
    <lineage>
        <taxon>Eukaryota</taxon>
        <taxon>Viridiplantae</taxon>
        <taxon>Streptophyta</taxon>
        <taxon>Embryophyta</taxon>
        <taxon>Bryophyta</taxon>
        <taxon>Bryophytina</taxon>
        <taxon>Bryopsida</taxon>
        <taxon>Dicranidae</taxon>
        <taxon>Pseudoditrichales</taxon>
        <taxon>Ditrichaceae</taxon>
        <taxon>Ceratodon</taxon>
    </lineage>
</organism>
<dbReference type="InterPro" id="IPR003892">
    <property type="entry name" value="CUE"/>
</dbReference>
<dbReference type="Gene3D" id="1.10.8.10">
    <property type="entry name" value="DNA helicase RuvA subunit, C-terminal domain"/>
    <property type="match status" value="1"/>
</dbReference>
<gene>
    <name evidence="3" type="ORF">KC19_VG257500</name>
</gene>
<dbReference type="Pfam" id="PF02845">
    <property type="entry name" value="CUE"/>
    <property type="match status" value="1"/>
</dbReference>
<dbReference type="Proteomes" id="UP000822688">
    <property type="component" value="Chromosome V"/>
</dbReference>
<protein>
    <recommendedName>
        <fullName evidence="2">CUE domain-containing protein</fullName>
    </recommendedName>
</protein>
<dbReference type="PANTHER" id="PTHR31245:SF20">
    <property type="entry name" value="F18B13.13 PROTEIN"/>
    <property type="match status" value="1"/>
</dbReference>
<name>A0A8T0HUF2_CERPU</name>
<evidence type="ECO:0000313" key="4">
    <source>
        <dbReference type="Proteomes" id="UP000822688"/>
    </source>
</evidence>
<proteinExistence type="predicted"/>
<dbReference type="SUPFAM" id="SSF46934">
    <property type="entry name" value="UBA-like"/>
    <property type="match status" value="1"/>
</dbReference>
<reference evidence="3" key="1">
    <citation type="submission" date="2020-06" db="EMBL/GenBank/DDBJ databases">
        <title>WGS assembly of Ceratodon purpureus strain R40.</title>
        <authorList>
            <person name="Carey S.B."/>
            <person name="Jenkins J."/>
            <person name="Shu S."/>
            <person name="Lovell J.T."/>
            <person name="Sreedasyam A."/>
            <person name="Maumus F."/>
            <person name="Tiley G.P."/>
            <person name="Fernandez-Pozo N."/>
            <person name="Barry K."/>
            <person name="Chen C."/>
            <person name="Wang M."/>
            <person name="Lipzen A."/>
            <person name="Daum C."/>
            <person name="Saski C.A."/>
            <person name="Payton A.C."/>
            <person name="Mcbreen J.C."/>
            <person name="Conrad R.E."/>
            <person name="Kollar L.M."/>
            <person name="Olsson S."/>
            <person name="Huttunen S."/>
            <person name="Landis J.B."/>
            <person name="Wickett N.J."/>
            <person name="Johnson M.G."/>
            <person name="Rensing S.A."/>
            <person name="Grimwood J."/>
            <person name="Schmutz J."/>
            <person name="Mcdaniel S.F."/>
        </authorList>
    </citation>
    <scope>NUCLEOTIDE SEQUENCE</scope>
    <source>
        <strain evidence="3">R40</strain>
    </source>
</reference>
<dbReference type="PROSITE" id="PS51140">
    <property type="entry name" value="CUE"/>
    <property type="match status" value="1"/>
</dbReference>
<keyword evidence="1" id="KW-0175">Coiled coil</keyword>
<feature type="coiled-coil region" evidence="1">
    <location>
        <begin position="172"/>
        <end position="199"/>
    </location>
</feature>
<dbReference type="AlphaFoldDB" id="A0A8T0HUF2"/>
<dbReference type="EMBL" id="CM026426">
    <property type="protein sequence ID" value="KAG0574365.1"/>
    <property type="molecule type" value="Genomic_DNA"/>
</dbReference>
<accession>A0A8T0HUF2</accession>
<keyword evidence="4" id="KW-1185">Reference proteome</keyword>
<dbReference type="GO" id="GO:0043130">
    <property type="term" value="F:ubiquitin binding"/>
    <property type="evidence" value="ECO:0007669"/>
    <property type="project" value="InterPro"/>
</dbReference>
<dbReference type="CDD" id="cd14279">
    <property type="entry name" value="CUE"/>
    <property type="match status" value="1"/>
</dbReference>
<evidence type="ECO:0000256" key="1">
    <source>
        <dbReference type="SAM" id="Coils"/>
    </source>
</evidence>